<protein>
    <recommendedName>
        <fullName evidence="3">HEPN domain-containing protein</fullName>
    </recommendedName>
</protein>
<organism evidence="1 2">
    <name type="scientific">Tenuibacillus multivorans</name>
    <dbReference type="NCBI Taxonomy" id="237069"/>
    <lineage>
        <taxon>Bacteria</taxon>
        <taxon>Bacillati</taxon>
        <taxon>Bacillota</taxon>
        <taxon>Bacilli</taxon>
        <taxon>Bacillales</taxon>
        <taxon>Bacillaceae</taxon>
        <taxon>Tenuibacillus</taxon>
    </lineage>
</organism>
<gene>
    <name evidence="1" type="ORF">SAMN05216498_1464</name>
</gene>
<proteinExistence type="predicted"/>
<reference evidence="1 2" key="1">
    <citation type="submission" date="2016-10" db="EMBL/GenBank/DDBJ databases">
        <authorList>
            <person name="de Groot N.N."/>
        </authorList>
    </citation>
    <scope>NUCLEOTIDE SEQUENCE [LARGE SCALE GENOMIC DNA]</scope>
    <source>
        <strain evidence="1 2">CGMCC 1.3442</strain>
    </source>
</reference>
<dbReference type="RefSeq" id="WP_093855938.1">
    <property type="nucleotide sequence ID" value="NZ_BJVZ01000026.1"/>
</dbReference>
<dbReference type="AlphaFoldDB" id="A0A1G9YLG4"/>
<evidence type="ECO:0000313" key="1">
    <source>
        <dbReference type="EMBL" id="SDN09950.1"/>
    </source>
</evidence>
<dbReference type="OrthoDB" id="9783299at2"/>
<accession>A0A1G9YLG4</accession>
<name>A0A1G9YLG4_9BACI</name>
<dbReference type="STRING" id="237069.SAMN05216498_1464"/>
<sequence>MKLSERVKNLLNEANLYFILAKRYEYVDPQRHMYYYQLYFNTVMELERHLELDMMGKGSHNKMHSQNQMYYY</sequence>
<evidence type="ECO:0000313" key="2">
    <source>
        <dbReference type="Proteomes" id="UP000199334"/>
    </source>
</evidence>
<dbReference type="Proteomes" id="UP000199334">
    <property type="component" value="Unassembled WGS sequence"/>
</dbReference>
<evidence type="ECO:0008006" key="3">
    <source>
        <dbReference type="Google" id="ProtNLM"/>
    </source>
</evidence>
<keyword evidence="2" id="KW-1185">Reference proteome</keyword>
<dbReference type="EMBL" id="FNIG01000002">
    <property type="protein sequence ID" value="SDN09950.1"/>
    <property type="molecule type" value="Genomic_DNA"/>
</dbReference>